<protein>
    <submittedName>
        <fullName evidence="1">Uncharacterized protein</fullName>
    </submittedName>
</protein>
<evidence type="ECO:0000313" key="2">
    <source>
        <dbReference type="Proteomes" id="UP000006591"/>
    </source>
</evidence>
<organism evidence="1">
    <name type="scientific">Oryza nivara</name>
    <name type="common">Indian wild rice</name>
    <name type="synonym">Oryza sativa f. spontanea</name>
    <dbReference type="NCBI Taxonomy" id="4536"/>
    <lineage>
        <taxon>Eukaryota</taxon>
        <taxon>Viridiplantae</taxon>
        <taxon>Streptophyta</taxon>
        <taxon>Embryophyta</taxon>
        <taxon>Tracheophyta</taxon>
        <taxon>Spermatophyta</taxon>
        <taxon>Magnoliopsida</taxon>
        <taxon>Liliopsida</taxon>
        <taxon>Poales</taxon>
        <taxon>Poaceae</taxon>
        <taxon>BOP clade</taxon>
        <taxon>Oryzoideae</taxon>
        <taxon>Oryzeae</taxon>
        <taxon>Oryzinae</taxon>
        <taxon>Oryza</taxon>
    </lineage>
</organism>
<evidence type="ECO:0000313" key="1">
    <source>
        <dbReference type="EnsemblPlants" id="ONIVA06G09940.1"/>
    </source>
</evidence>
<name>A0A0E0HN62_ORYNI</name>
<dbReference type="AlphaFoldDB" id="A0A0E0HN62"/>
<proteinExistence type="predicted"/>
<dbReference type="EnsemblPlants" id="ONIVA06G09940.1">
    <property type="protein sequence ID" value="ONIVA06G09940.1"/>
    <property type="gene ID" value="ONIVA06G09940"/>
</dbReference>
<reference evidence="1" key="1">
    <citation type="submission" date="2015-04" db="UniProtKB">
        <authorList>
            <consortium name="EnsemblPlants"/>
        </authorList>
    </citation>
    <scope>IDENTIFICATION</scope>
    <source>
        <strain evidence="1">SL10</strain>
    </source>
</reference>
<dbReference type="HOGENOM" id="CLU_2472895_0_0_1"/>
<keyword evidence="2" id="KW-1185">Reference proteome</keyword>
<sequence>MATLSALDLRPSRMIIQEGCPRSAQTRLHPRSPPSWTQGFRLAASLLPCLLAELEDASSVQIKHSSHYARMVALYTILCMVGEEANKK</sequence>
<reference evidence="1" key="2">
    <citation type="submission" date="2018-04" db="EMBL/GenBank/DDBJ databases">
        <title>OnivRS2 (Oryza nivara Reference Sequence Version 2).</title>
        <authorList>
            <person name="Zhang J."/>
            <person name="Kudrna D."/>
            <person name="Lee S."/>
            <person name="Talag J."/>
            <person name="Rajasekar S."/>
            <person name="Welchert J."/>
            <person name="Hsing Y.-I."/>
            <person name="Wing R.A."/>
        </authorList>
    </citation>
    <scope>NUCLEOTIDE SEQUENCE [LARGE SCALE GENOMIC DNA]</scope>
    <source>
        <strain evidence="1">SL10</strain>
    </source>
</reference>
<dbReference type="Gramene" id="ONIVA06G09940.1">
    <property type="protein sequence ID" value="ONIVA06G09940.1"/>
    <property type="gene ID" value="ONIVA06G09940"/>
</dbReference>
<dbReference type="Proteomes" id="UP000006591">
    <property type="component" value="Chromosome 6"/>
</dbReference>
<accession>A0A0E0HN62</accession>